<comment type="caution">
    <text evidence="3">The sequence shown here is derived from an EMBL/GenBank/DDBJ whole genome shotgun (WGS) entry which is preliminary data.</text>
</comment>
<dbReference type="CDD" id="cd00293">
    <property type="entry name" value="USP-like"/>
    <property type="match status" value="1"/>
</dbReference>
<proteinExistence type="inferred from homology"/>
<dbReference type="Pfam" id="PF00582">
    <property type="entry name" value="Usp"/>
    <property type="match status" value="1"/>
</dbReference>
<feature type="domain" description="UspA" evidence="2">
    <location>
        <begin position="8"/>
        <end position="132"/>
    </location>
</feature>
<name>A0ABV5Y948_9ACTN</name>
<dbReference type="RefSeq" id="WP_378195837.1">
    <property type="nucleotide sequence ID" value="NZ_JBHLZP010000020.1"/>
</dbReference>
<dbReference type="Proteomes" id="UP001589627">
    <property type="component" value="Unassembled WGS sequence"/>
</dbReference>
<sequence>MQVIMGPRNVVVGFDGSLNSTVALRRAGAEARERHARLEVVRVIPREDGLWRTLTAWLRLRGEVQRLVPRAQRVTTRLRIARGDTGTQLSRLAERADLLVVGAGRESRNGAPLAGATVSAVLCSPPCRVIVCEDDTDAEV</sequence>
<reference evidence="3 4" key="1">
    <citation type="submission" date="2024-09" db="EMBL/GenBank/DDBJ databases">
        <authorList>
            <person name="Sun Q."/>
            <person name="Mori K."/>
        </authorList>
    </citation>
    <scope>NUCLEOTIDE SEQUENCE [LARGE SCALE GENOMIC DNA]</scope>
    <source>
        <strain evidence="3 4">TBRC 0563</strain>
    </source>
</reference>
<dbReference type="InterPro" id="IPR006016">
    <property type="entry name" value="UspA"/>
</dbReference>
<evidence type="ECO:0000259" key="2">
    <source>
        <dbReference type="Pfam" id="PF00582"/>
    </source>
</evidence>
<gene>
    <name evidence="3" type="ORF">ACFFNX_04975</name>
</gene>
<dbReference type="PRINTS" id="PR01438">
    <property type="entry name" value="UNVRSLSTRESS"/>
</dbReference>
<dbReference type="EMBL" id="JBHLZP010000020">
    <property type="protein sequence ID" value="MFB9831540.1"/>
    <property type="molecule type" value="Genomic_DNA"/>
</dbReference>
<protein>
    <submittedName>
        <fullName evidence="3">Universal stress protein</fullName>
    </submittedName>
</protein>
<evidence type="ECO:0000313" key="4">
    <source>
        <dbReference type="Proteomes" id="UP001589627"/>
    </source>
</evidence>
<evidence type="ECO:0000256" key="1">
    <source>
        <dbReference type="ARBA" id="ARBA00008791"/>
    </source>
</evidence>
<dbReference type="InterPro" id="IPR006015">
    <property type="entry name" value="Universal_stress_UspA"/>
</dbReference>
<dbReference type="Gene3D" id="3.40.50.12370">
    <property type="match status" value="1"/>
</dbReference>
<keyword evidence="4" id="KW-1185">Reference proteome</keyword>
<evidence type="ECO:0000313" key="3">
    <source>
        <dbReference type="EMBL" id="MFB9831540.1"/>
    </source>
</evidence>
<dbReference type="SUPFAM" id="SSF52402">
    <property type="entry name" value="Adenine nucleotide alpha hydrolases-like"/>
    <property type="match status" value="1"/>
</dbReference>
<organism evidence="3 4">
    <name type="scientific">Actinoallomurus acaciae</name>
    <dbReference type="NCBI Taxonomy" id="502577"/>
    <lineage>
        <taxon>Bacteria</taxon>
        <taxon>Bacillati</taxon>
        <taxon>Actinomycetota</taxon>
        <taxon>Actinomycetes</taxon>
        <taxon>Streptosporangiales</taxon>
        <taxon>Thermomonosporaceae</taxon>
        <taxon>Actinoallomurus</taxon>
    </lineage>
</organism>
<comment type="similarity">
    <text evidence="1">Belongs to the universal stress protein A family.</text>
</comment>
<accession>A0ABV5Y948</accession>